<evidence type="ECO:0000256" key="10">
    <source>
        <dbReference type="ARBA" id="ARBA00022881"/>
    </source>
</evidence>
<evidence type="ECO:0000259" key="16">
    <source>
        <dbReference type="SMART" id="SM00484"/>
    </source>
</evidence>
<dbReference type="InterPro" id="IPR029060">
    <property type="entry name" value="PIN-like_dom_sf"/>
</dbReference>
<evidence type="ECO:0000256" key="15">
    <source>
        <dbReference type="SAM" id="MobiDB-lite"/>
    </source>
</evidence>
<sequence>MGVSGLLPLLKSIHRPTELKKFSGETLAVDAYGWLHRGAIACAVDLAQDKPTRKYVDFAMHRVRMLRHFGVTPYIVFDGDFLPSKAMTEGSRAKRRDESKKLGQELLKAGKASQAFNEFQKAIDVTPEMARNLIDELKQLQVPYVVAPYEADAQMVYLERQGLVSGIISEDSDLLVFGCKRLLTKLDQYGNCIEVNRRDFCGVREVSLTGWTDADFRRMAILSGCDYLAGINNMGLKTAHRMVRKHKTPDRLIRMIQFEGKHRVPEDYMADFTKAELTFLHQRVYCPTKKELVFLTEPAEGQGVEDMPFIGAHVDAKLATAIAVGDVNPITKLPIIPAPMPDAKRRHSQSASRLAQAAGLAAVSTATRRPDVPTKPIDSYFKGNRRIPMGEMDPNCFSVDPQRVAQLTHGGLVPRVFPLPRPYLDEPARRSSSGPLSRPVSTAPAPSRQVRRRSEPIENLLAQVTGTAPTAAPTAARRQISTSSNSAAEIDALMAGSGQRPQKKARLCSGAEITSPVAPEAQKSKFFPQASKDTKDKKKDAFLFSDDSIDEALLNLPDLDGWHEPSKPRKSISVFDEKTVQTTVGVSKSKDDTTVPATDETSSTPLRSTLQSFCYNSSSSASTADTPASALSQGADSIFTPSTGAPSTVASTVTFSATQTSVLSKPPALTPLQRLGARALQRKPTQRLLRSPNRSPERRDRKLVQRLSVASVPVNPAFVPLPKVNLDEVEALGKPLGSEDHIIPDSDGESEADTGVDKENGGKKMPALNLSRFAYV</sequence>
<dbReference type="PROSITE" id="PS00841">
    <property type="entry name" value="XPG_1"/>
    <property type="match status" value="1"/>
</dbReference>
<keyword evidence="9" id="KW-0460">Magnesium</keyword>
<dbReference type="SUPFAM" id="SSF47807">
    <property type="entry name" value="5' to 3' exonuclease, C-terminal subdomain"/>
    <property type="match status" value="1"/>
</dbReference>
<dbReference type="CDD" id="cd09908">
    <property type="entry name" value="H3TH_EXO1"/>
    <property type="match status" value="1"/>
</dbReference>
<dbReference type="InterPro" id="IPR036279">
    <property type="entry name" value="5-3_exonuclease_C_sf"/>
</dbReference>
<keyword evidence="4" id="KW-0540">Nuclease</keyword>
<organism evidence="18 19">
    <name type="scientific">Plectosphaerella cucumerina</name>
    <dbReference type="NCBI Taxonomy" id="40658"/>
    <lineage>
        <taxon>Eukaryota</taxon>
        <taxon>Fungi</taxon>
        <taxon>Dikarya</taxon>
        <taxon>Ascomycota</taxon>
        <taxon>Pezizomycotina</taxon>
        <taxon>Sordariomycetes</taxon>
        <taxon>Hypocreomycetidae</taxon>
        <taxon>Glomerellales</taxon>
        <taxon>Plectosphaerellaceae</taxon>
        <taxon>Plectosphaerella</taxon>
    </lineage>
</organism>
<comment type="similarity">
    <text evidence="3">Belongs to the XPG/RAD2 endonuclease family. EXO1 subfamily.</text>
</comment>
<dbReference type="SUPFAM" id="SSF88723">
    <property type="entry name" value="PIN domain-like"/>
    <property type="match status" value="1"/>
</dbReference>
<dbReference type="GO" id="GO:0035312">
    <property type="term" value="F:5'-3' DNA exonuclease activity"/>
    <property type="evidence" value="ECO:0007669"/>
    <property type="project" value="InterPro"/>
</dbReference>
<dbReference type="SMART" id="SM00485">
    <property type="entry name" value="XPGN"/>
    <property type="match status" value="1"/>
</dbReference>
<name>A0A8K0TC02_9PEZI</name>
<feature type="region of interest" description="Disordered" evidence="15">
    <location>
        <begin position="735"/>
        <end position="764"/>
    </location>
</feature>
<dbReference type="InterPro" id="IPR006085">
    <property type="entry name" value="XPG_DNA_repair_N"/>
</dbReference>
<comment type="cofactor">
    <cofactor evidence="1">
        <name>Mg(2+)</name>
        <dbReference type="ChEBI" id="CHEBI:18420"/>
    </cofactor>
</comment>
<keyword evidence="11" id="KW-0238">DNA-binding</keyword>
<evidence type="ECO:0000256" key="6">
    <source>
        <dbReference type="ARBA" id="ARBA00022763"/>
    </source>
</evidence>
<protein>
    <submittedName>
        <fullName evidence="18">Exodeoxyribonuclease</fullName>
    </submittedName>
</protein>
<dbReference type="Proteomes" id="UP000813385">
    <property type="component" value="Unassembled WGS sequence"/>
</dbReference>
<evidence type="ECO:0000256" key="13">
    <source>
        <dbReference type="ARBA" id="ARBA00023242"/>
    </source>
</evidence>
<dbReference type="PROSITE" id="PS50005">
    <property type="entry name" value="TPR"/>
    <property type="match status" value="1"/>
</dbReference>
<dbReference type="InterPro" id="IPR037315">
    <property type="entry name" value="EXO1_H3TH"/>
</dbReference>
<dbReference type="InterPro" id="IPR019734">
    <property type="entry name" value="TPR_rpt"/>
</dbReference>
<dbReference type="InterPro" id="IPR006086">
    <property type="entry name" value="XPG-I_dom"/>
</dbReference>
<dbReference type="Pfam" id="PF00867">
    <property type="entry name" value="XPG_I"/>
    <property type="match status" value="1"/>
</dbReference>
<keyword evidence="12" id="KW-0234">DNA repair</keyword>
<dbReference type="FunFam" id="3.40.50.1010:FF:000002">
    <property type="entry name" value="Exonuclease 1, putative"/>
    <property type="match status" value="1"/>
</dbReference>
<keyword evidence="14" id="KW-0802">TPR repeat</keyword>
<dbReference type="InterPro" id="IPR044752">
    <property type="entry name" value="PIN-like_EXO1"/>
</dbReference>
<dbReference type="Gene3D" id="1.10.150.20">
    <property type="entry name" value="5' to 3' exonuclease, C-terminal subdomain"/>
    <property type="match status" value="1"/>
</dbReference>
<dbReference type="GO" id="GO:0005634">
    <property type="term" value="C:nucleus"/>
    <property type="evidence" value="ECO:0007669"/>
    <property type="project" value="UniProtKB-SubCell"/>
</dbReference>
<comment type="caution">
    <text evidence="18">The sequence shown here is derived from an EMBL/GenBank/DDBJ whole genome shotgun (WGS) entry which is preliminary data.</text>
</comment>
<keyword evidence="10" id="KW-0267">Excision nuclease</keyword>
<keyword evidence="19" id="KW-1185">Reference proteome</keyword>
<keyword evidence="13" id="KW-0539">Nucleus</keyword>
<proteinExistence type="inferred from homology"/>
<dbReference type="Pfam" id="PF00752">
    <property type="entry name" value="XPG_N"/>
    <property type="match status" value="1"/>
</dbReference>
<dbReference type="FunFam" id="1.10.150.20:FF:000011">
    <property type="entry name" value="exonuclease 1"/>
    <property type="match status" value="1"/>
</dbReference>
<feature type="domain" description="XPG N-terminal" evidence="17">
    <location>
        <begin position="1"/>
        <end position="99"/>
    </location>
</feature>
<feature type="compositionally biased region" description="Low complexity" evidence="15">
    <location>
        <begin position="467"/>
        <end position="476"/>
    </location>
</feature>
<evidence type="ECO:0000256" key="8">
    <source>
        <dbReference type="ARBA" id="ARBA00022839"/>
    </source>
</evidence>
<feature type="region of interest" description="Disordered" evidence="15">
    <location>
        <begin position="424"/>
        <end position="483"/>
    </location>
</feature>
<keyword evidence="5" id="KW-0479">Metal-binding</keyword>
<evidence type="ECO:0000256" key="3">
    <source>
        <dbReference type="ARBA" id="ARBA00010563"/>
    </source>
</evidence>
<keyword evidence="7" id="KW-0378">Hydrolase</keyword>
<dbReference type="AlphaFoldDB" id="A0A8K0TC02"/>
<evidence type="ECO:0000256" key="11">
    <source>
        <dbReference type="ARBA" id="ARBA00023125"/>
    </source>
</evidence>
<keyword evidence="6" id="KW-0227">DNA damage</keyword>
<evidence type="ECO:0000256" key="14">
    <source>
        <dbReference type="PROSITE-ProRule" id="PRU00339"/>
    </source>
</evidence>
<dbReference type="PRINTS" id="PR00853">
    <property type="entry name" value="XPGRADSUPER"/>
</dbReference>
<feature type="repeat" description="TPR" evidence="14">
    <location>
        <begin position="96"/>
        <end position="129"/>
    </location>
</feature>
<evidence type="ECO:0000313" key="19">
    <source>
        <dbReference type="Proteomes" id="UP000813385"/>
    </source>
</evidence>
<keyword evidence="8" id="KW-0269">Exonuclease</keyword>
<dbReference type="CDD" id="cd09857">
    <property type="entry name" value="PIN_EXO1"/>
    <property type="match status" value="1"/>
</dbReference>
<feature type="region of interest" description="Disordered" evidence="15">
    <location>
        <begin position="361"/>
        <end position="385"/>
    </location>
</feature>
<evidence type="ECO:0000313" key="18">
    <source>
        <dbReference type="EMBL" id="KAH7361864.1"/>
    </source>
</evidence>
<dbReference type="PANTHER" id="PTHR11081">
    <property type="entry name" value="FLAP ENDONUCLEASE FAMILY MEMBER"/>
    <property type="match status" value="1"/>
</dbReference>
<evidence type="ECO:0000256" key="4">
    <source>
        <dbReference type="ARBA" id="ARBA00022722"/>
    </source>
</evidence>
<evidence type="ECO:0000256" key="12">
    <source>
        <dbReference type="ARBA" id="ARBA00023204"/>
    </source>
</evidence>
<reference evidence="18" key="1">
    <citation type="journal article" date="2021" name="Nat. Commun.">
        <title>Genetic determinants of endophytism in the Arabidopsis root mycobiome.</title>
        <authorList>
            <person name="Mesny F."/>
            <person name="Miyauchi S."/>
            <person name="Thiergart T."/>
            <person name="Pickel B."/>
            <person name="Atanasova L."/>
            <person name="Karlsson M."/>
            <person name="Huettel B."/>
            <person name="Barry K.W."/>
            <person name="Haridas S."/>
            <person name="Chen C."/>
            <person name="Bauer D."/>
            <person name="Andreopoulos W."/>
            <person name="Pangilinan J."/>
            <person name="LaButti K."/>
            <person name="Riley R."/>
            <person name="Lipzen A."/>
            <person name="Clum A."/>
            <person name="Drula E."/>
            <person name="Henrissat B."/>
            <person name="Kohler A."/>
            <person name="Grigoriev I.V."/>
            <person name="Martin F.M."/>
            <person name="Hacquard S."/>
        </authorList>
    </citation>
    <scope>NUCLEOTIDE SEQUENCE</scope>
    <source>
        <strain evidence="18">MPI-CAGE-AT-0016</strain>
    </source>
</reference>
<dbReference type="SMART" id="SM00279">
    <property type="entry name" value="HhH2"/>
    <property type="match status" value="1"/>
</dbReference>
<dbReference type="GO" id="GO:0003677">
    <property type="term" value="F:DNA binding"/>
    <property type="evidence" value="ECO:0007669"/>
    <property type="project" value="UniProtKB-KW"/>
</dbReference>
<dbReference type="GO" id="GO:0017108">
    <property type="term" value="F:5'-flap endonuclease activity"/>
    <property type="evidence" value="ECO:0007669"/>
    <property type="project" value="TreeGrafter"/>
</dbReference>
<evidence type="ECO:0000256" key="1">
    <source>
        <dbReference type="ARBA" id="ARBA00001946"/>
    </source>
</evidence>
<gene>
    <name evidence="18" type="ORF">B0T11DRAFT_279737</name>
</gene>
<evidence type="ECO:0000259" key="17">
    <source>
        <dbReference type="SMART" id="SM00485"/>
    </source>
</evidence>
<dbReference type="OrthoDB" id="26491at2759"/>
<evidence type="ECO:0000256" key="2">
    <source>
        <dbReference type="ARBA" id="ARBA00004123"/>
    </source>
</evidence>
<comment type="subcellular location">
    <subcellularLocation>
        <location evidence="2">Nucleus</location>
    </subcellularLocation>
</comment>
<dbReference type="InterPro" id="IPR019974">
    <property type="entry name" value="XPG_CS"/>
</dbReference>
<dbReference type="GO" id="GO:0006281">
    <property type="term" value="P:DNA repair"/>
    <property type="evidence" value="ECO:0007669"/>
    <property type="project" value="UniProtKB-KW"/>
</dbReference>
<feature type="domain" description="XPG-I" evidence="16">
    <location>
        <begin position="138"/>
        <end position="208"/>
    </location>
</feature>
<dbReference type="InterPro" id="IPR006084">
    <property type="entry name" value="XPG/Rad2"/>
</dbReference>
<dbReference type="Gene3D" id="3.40.50.1010">
    <property type="entry name" value="5'-nuclease"/>
    <property type="match status" value="1"/>
</dbReference>
<accession>A0A8K0TC02</accession>
<dbReference type="GO" id="GO:0046872">
    <property type="term" value="F:metal ion binding"/>
    <property type="evidence" value="ECO:0007669"/>
    <property type="project" value="UniProtKB-KW"/>
</dbReference>
<feature type="region of interest" description="Disordered" evidence="15">
    <location>
        <begin position="681"/>
        <end position="701"/>
    </location>
</feature>
<dbReference type="PANTHER" id="PTHR11081:SF65">
    <property type="entry name" value="DNA DAMAGE-INDUCIBLE PROTEIN DIN7-RELATED"/>
    <property type="match status" value="1"/>
</dbReference>
<evidence type="ECO:0000256" key="5">
    <source>
        <dbReference type="ARBA" id="ARBA00022723"/>
    </source>
</evidence>
<dbReference type="InterPro" id="IPR008918">
    <property type="entry name" value="HhH2"/>
</dbReference>
<evidence type="ECO:0000256" key="7">
    <source>
        <dbReference type="ARBA" id="ARBA00022801"/>
    </source>
</evidence>
<evidence type="ECO:0000256" key="9">
    <source>
        <dbReference type="ARBA" id="ARBA00022842"/>
    </source>
</evidence>
<dbReference type="EMBL" id="JAGPXD010000003">
    <property type="protein sequence ID" value="KAH7361864.1"/>
    <property type="molecule type" value="Genomic_DNA"/>
</dbReference>
<dbReference type="SMART" id="SM00484">
    <property type="entry name" value="XPGI"/>
    <property type="match status" value="1"/>
</dbReference>